<reference evidence="2 3" key="1">
    <citation type="journal article" date="2019" name="Sci. Rep.">
        <title>Comparative genomics of chytrid fungi reveal insights into the obligate biotrophic and pathogenic lifestyle of Synchytrium endobioticum.</title>
        <authorList>
            <person name="van de Vossenberg B.T.L.H."/>
            <person name="Warris S."/>
            <person name="Nguyen H.D.T."/>
            <person name="van Gent-Pelzer M.P.E."/>
            <person name="Joly D.L."/>
            <person name="van de Geest H.C."/>
            <person name="Bonants P.J.M."/>
            <person name="Smith D.S."/>
            <person name="Levesque C.A."/>
            <person name="van der Lee T.A.J."/>
        </authorList>
    </citation>
    <scope>NUCLEOTIDE SEQUENCE [LARGE SCALE GENOMIC DNA]</scope>
    <source>
        <strain evidence="2 3">CBS 809.83</strain>
    </source>
</reference>
<dbReference type="Proteomes" id="UP000318582">
    <property type="component" value="Unassembled WGS sequence"/>
</dbReference>
<dbReference type="AlphaFoldDB" id="A0A507DQ21"/>
<proteinExistence type="predicted"/>
<organism evidence="2 3">
    <name type="scientific">Powellomyces hirtus</name>
    <dbReference type="NCBI Taxonomy" id="109895"/>
    <lineage>
        <taxon>Eukaryota</taxon>
        <taxon>Fungi</taxon>
        <taxon>Fungi incertae sedis</taxon>
        <taxon>Chytridiomycota</taxon>
        <taxon>Chytridiomycota incertae sedis</taxon>
        <taxon>Chytridiomycetes</taxon>
        <taxon>Spizellomycetales</taxon>
        <taxon>Powellomycetaceae</taxon>
        <taxon>Powellomyces</taxon>
    </lineage>
</organism>
<gene>
    <name evidence="2" type="ORF">PhCBS80983_g06388</name>
</gene>
<comment type="caution">
    <text evidence="2">The sequence shown here is derived from an EMBL/GenBank/DDBJ whole genome shotgun (WGS) entry which is preliminary data.</text>
</comment>
<name>A0A507DQ21_9FUNG</name>
<sequence length="219" mass="23492">MARPLPLGPSLALSGRFWLLQPLKLEQMDAVTAFLNPKRSLWSSLRALLLLGRRIWFADFVAASTVSSSHLATGINFLMAASSSWALCRAMPTIASTPCMLKTPRAPSICGDQPQQDRALQAVQGDRHGRSGPVSQSPDYHGPPQPSPVALSEALSPEDACQFWHGQLQTSQDTNGDLHSLDQGHGARRGEAHPTGVLLAASSMAYLALGLILQPPWAV</sequence>
<feature type="region of interest" description="Disordered" evidence="1">
    <location>
        <begin position="170"/>
        <end position="191"/>
    </location>
</feature>
<dbReference type="EMBL" id="QEAQ01000265">
    <property type="protein sequence ID" value="TPX52980.1"/>
    <property type="molecule type" value="Genomic_DNA"/>
</dbReference>
<protein>
    <submittedName>
        <fullName evidence="2">Uncharacterized protein</fullName>
    </submittedName>
</protein>
<keyword evidence="3" id="KW-1185">Reference proteome</keyword>
<evidence type="ECO:0000313" key="3">
    <source>
        <dbReference type="Proteomes" id="UP000318582"/>
    </source>
</evidence>
<evidence type="ECO:0000313" key="2">
    <source>
        <dbReference type="EMBL" id="TPX52980.1"/>
    </source>
</evidence>
<accession>A0A507DQ21</accession>
<evidence type="ECO:0000256" key="1">
    <source>
        <dbReference type="SAM" id="MobiDB-lite"/>
    </source>
</evidence>
<feature type="region of interest" description="Disordered" evidence="1">
    <location>
        <begin position="108"/>
        <end position="151"/>
    </location>
</feature>